<dbReference type="GO" id="GO:0042802">
    <property type="term" value="F:identical protein binding"/>
    <property type="evidence" value="ECO:0007669"/>
    <property type="project" value="UniProtKB-ARBA"/>
</dbReference>
<evidence type="ECO:0000256" key="11">
    <source>
        <dbReference type="PROSITE-ProRule" id="PRU00042"/>
    </source>
</evidence>
<dbReference type="SUPFAM" id="SSF57667">
    <property type="entry name" value="beta-beta-alpha zinc fingers"/>
    <property type="match status" value="3"/>
</dbReference>
<evidence type="ECO:0000256" key="4">
    <source>
        <dbReference type="ARBA" id="ARBA00022737"/>
    </source>
</evidence>
<dbReference type="GO" id="GO:0006357">
    <property type="term" value="P:regulation of transcription by RNA polymerase II"/>
    <property type="evidence" value="ECO:0007669"/>
    <property type="project" value="TreeGrafter"/>
</dbReference>
<keyword evidence="10" id="KW-0539">Nucleus</keyword>
<name>A0A671KCB3_9TELE</name>
<evidence type="ECO:0000256" key="1">
    <source>
        <dbReference type="ARBA" id="ARBA00004123"/>
    </source>
</evidence>
<dbReference type="PANTHER" id="PTHR24404">
    <property type="entry name" value="ZINC FINGER PROTEIN"/>
    <property type="match status" value="1"/>
</dbReference>
<dbReference type="FunFam" id="3.30.160.60:FF:000100">
    <property type="entry name" value="Zinc finger 45-like"/>
    <property type="match status" value="1"/>
</dbReference>
<keyword evidence="3" id="KW-0479">Metal-binding</keyword>
<keyword evidence="8" id="KW-0238">DNA-binding</keyword>
<dbReference type="InterPro" id="IPR036236">
    <property type="entry name" value="Znf_C2H2_sf"/>
</dbReference>
<dbReference type="GO" id="GO:0000978">
    <property type="term" value="F:RNA polymerase II cis-regulatory region sequence-specific DNA binding"/>
    <property type="evidence" value="ECO:0007669"/>
    <property type="project" value="TreeGrafter"/>
</dbReference>
<keyword evidence="14" id="KW-1185">Reference proteome</keyword>
<dbReference type="InterPro" id="IPR013087">
    <property type="entry name" value="Znf_C2H2_type"/>
</dbReference>
<keyword evidence="5 11" id="KW-0863">Zinc-finger</keyword>
<sequence>MHENVLNGLGEVQFIGTVNIASLQLMDWHPDCIDMKPVIKKSFPGDPRSESNKKGVETLVLSKMEESGVLFCPRLKYRVKTIQVPDESSSDIKTEASISQPSNCSTIKKYHSIKKYICKLCGIEYRQSISLVRHMRIHTGEAPHICELCGRGFRRKDWLQLHSSIHTGNKRKLAKSFSCHECGKKFTGSTALQSHLYKHRGERPFTCAHCDKTFYSQTNLKRHQVDSHSDDKPFCCPVCGSRFSRLFSLQKHMRTHTGEMPFSCPDCGKTFRHKYSMDMHRKRHSAEKLM</sequence>
<evidence type="ECO:0000256" key="5">
    <source>
        <dbReference type="ARBA" id="ARBA00022771"/>
    </source>
</evidence>
<comment type="similarity">
    <text evidence="2">Belongs to the krueppel C2H2-type zinc-finger protein family.</text>
</comment>
<dbReference type="Pfam" id="PF00096">
    <property type="entry name" value="zf-C2H2"/>
    <property type="match status" value="5"/>
</dbReference>
<dbReference type="Gene3D" id="3.30.160.60">
    <property type="entry name" value="Classic Zinc Finger"/>
    <property type="match status" value="6"/>
</dbReference>
<keyword evidence="6" id="KW-0862">Zinc</keyword>
<evidence type="ECO:0000259" key="12">
    <source>
        <dbReference type="PROSITE" id="PS50157"/>
    </source>
</evidence>
<dbReference type="FunFam" id="3.30.160.60:FF:000508">
    <property type="entry name" value="Myeloid zinc finger 1"/>
    <property type="match status" value="1"/>
</dbReference>
<dbReference type="GO" id="GO:0005634">
    <property type="term" value="C:nucleus"/>
    <property type="evidence" value="ECO:0007669"/>
    <property type="project" value="UniProtKB-SubCell"/>
</dbReference>
<organism evidence="13 14">
    <name type="scientific">Sinocyclocheilus anshuiensis</name>
    <dbReference type="NCBI Taxonomy" id="1608454"/>
    <lineage>
        <taxon>Eukaryota</taxon>
        <taxon>Metazoa</taxon>
        <taxon>Chordata</taxon>
        <taxon>Craniata</taxon>
        <taxon>Vertebrata</taxon>
        <taxon>Euteleostomi</taxon>
        <taxon>Actinopterygii</taxon>
        <taxon>Neopterygii</taxon>
        <taxon>Teleostei</taxon>
        <taxon>Ostariophysi</taxon>
        <taxon>Cypriniformes</taxon>
        <taxon>Cyprinidae</taxon>
        <taxon>Cyprininae</taxon>
        <taxon>Sinocyclocheilus</taxon>
    </lineage>
</organism>
<evidence type="ECO:0000256" key="7">
    <source>
        <dbReference type="ARBA" id="ARBA00023015"/>
    </source>
</evidence>
<keyword evidence="4" id="KW-0677">Repeat</keyword>
<protein>
    <submittedName>
        <fullName evidence="13">Gastrula zinc finger protein XlCGF49.1-like</fullName>
    </submittedName>
</protein>
<dbReference type="FunFam" id="3.30.160.60:FF:000303">
    <property type="entry name" value="Zinc finger protein 41"/>
    <property type="match status" value="1"/>
</dbReference>
<feature type="domain" description="C2H2-type" evidence="12">
    <location>
        <begin position="205"/>
        <end position="233"/>
    </location>
</feature>
<evidence type="ECO:0000313" key="14">
    <source>
        <dbReference type="Proteomes" id="UP000472260"/>
    </source>
</evidence>
<dbReference type="AlphaFoldDB" id="A0A671KCB3"/>
<dbReference type="SMART" id="SM00355">
    <property type="entry name" value="ZnF_C2H2"/>
    <property type="match status" value="6"/>
</dbReference>
<reference evidence="13" key="2">
    <citation type="submission" date="2025-09" db="UniProtKB">
        <authorList>
            <consortium name="Ensembl"/>
        </authorList>
    </citation>
    <scope>IDENTIFICATION</scope>
</reference>
<feature type="domain" description="C2H2-type" evidence="12">
    <location>
        <begin position="144"/>
        <end position="171"/>
    </location>
</feature>
<gene>
    <name evidence="13" type="primary">LOC107667954</name>
</gene>
<feature type="domain" description="C2H2-type" evidence="12">
    <location>
        <begin position="116"/>
        <end position="143"/>
    </location>
</feature>
<dbReference type="GO" id="GO:0008270">
    <property type="term" value="F:zinc ion binding"/>
    <property type="evidence" value="ECO:0007669"/>
    <property type="project" value="UniProtKB-KW"/>
</dbReference>
<reference evidence="13" key="1">
    <citation type="submission" date="2025-08" db="UniProtKB">
        <authorList>
            <consortium name="Ensembl"/>
        </authorList>
    </citation>
    <scope>IDENTIFICATION</scope>
</reference>
<accession>A0A671KCB3</accession>
<dbReference type="PROSITE" id="PS50157">
    <property type="entry name" value="ZINC_FINGER_C2H2_2"/>
    <property type="match status" value="6"/>
</dbReference>
<evidence type="ECO:0000256" key="3">
    <source>
        <dbReference type="ARBA" id="ARBA00022723"/>
    </source>
</evidence>
<dbReference type="Proteomes" id="UP000472260">
    <property type="component" value="Unassembled WGS sequence"/>
</dbReference>
<comment type="subcellular location">
    <subcellularLocation>
        <location evidence="1">Nucleus</location>
    </subcellularLocation>
</comment>
<dbReference type="Ensembl" id="ENSSANT00000005540.1">
    <property type="protein sequence ID" value="ENSSANP00000005155.1"/>
    <property type="gene ID" value="ENSSANG00000002789.1"/>
</dbReference>
<keyword evidence="7" id="KW-0805">Transcription regulation</keyword>
<dbReference type="FunFam" id="3.30.160.60:FF:000624">
    <property type="entry name" value="zinc finger protein 697"/>
    <property type="match status" value="1"/>
</dbReference>
<evidence type="ECO:0000256" key="10">
    <source>
        <dbReference type="ARBA" id="ARBA00023242"/>
    </source>
</evidence>
<proteinExistence type="inferred from homology"/>
<keyword evidence="9" id="KW-0804">Transcription</keyword>
<dbReference type="RefSeq" id="XP_016315170.1">
    <property type="nucleotide sequence ID" value="XM_016459684.1"/>
</dbReference>
<evidence type="ECO:0000256" key="9">
    <source>
        <dbReference type="ARBA" id="ARBA00023163"/>
    </source>
</evidence>
<evidence type="ECO:0000256" key="2">
    <source>
        <dbReference type="ARBA" id="ARBA00006991"/>
    </source>
</evidence>
<dbReference type="Pfam" id="PF13894">
    <property type="entry name" value="zf-C2H2_4"/>
    <property type="match status" value="1"/>
</dbReference>
<evidence type="ECO:0000256" key="6">
    <source>
        <dbReference type="ARBA" id="ARBA00022833"/>
    </source>
</evidence>
<dbReference type="GeneID" id="107667954"/>
<dbReference type="FunFam" id="3.30.160.60:FF:001370">
    <property type="entry name" value="Zinc finger protein"/>
    <property type="match status" value="1"/>
</dbReference>
<evidence type="ECO:0000256" key="8">
    <source>
        <dbReference type="ARBA" id="ARBA00023125"/>
    </source>
</evidence>
<evidence type="ECO:0000313" key="13">
    <source>
        <dbReference type="Ensembl" id="ENSSANP00000005155.1"/>
    </source>
</evidence>
<dbReference type="PANTHER" id="PTHR24404:SF114">
    <property type="entry name" value="KLUMPFUSS, ISOFORM B-RELATED"/>
    <property type="match status" value="1"/>
</dbReference>
<dbReference type="GO" id="GO:0003700">
    <property type="term" value="F:DNA-binding transcription factor activity"/>
    <property type="evidence" value="ECO:0007669"/>
    <property type="project" value="TreeGrafter"/>
</dbReference>
<dbReference type="PROSITE" id="PS00028">
    <property type="entry name" value="ZINC_FINGER_C2H2_1"/>
    <property type="match status" value="6"/>
</dbReference>
<feature type="domain" description="C2H2-type" evidence="12">
    <location>
        <begin position="262"/>
        <end position="289"/>
    </location>
</feature>
<feature type="domain" description="C2H2-type" evidence="12">
    <location>
        <begin position="177"/>
        <end position="204"/>
    </location>
</feature>
<feature type="domain" description="C2H2-type" evidence="12">
    <location>
        <begin position="234"/>
        <end position="261"/>
    </location>
</feature>
<dbReference type="InterPro" id="IPR050589">
    <property type="entry name" value="Ikaros_C2H2-ZF"/>
</dbReference>